<accession>A0A0K2U2J1</accession>
<dbReference type="AlphaFoldDB" id="A0A0K2U2J1"/>
<proteinExistence type="predicted"/>
<feature type="coiled-coil region" evidence="1">
    <location>
        <begin position="12"/>
        <end position="39"/>
    </location>
</feature>
<sequence>MTYWADNIKFIKDILDSKFKKIEDAIVELEEQESILSKEPEQKKAREHFIEAARTLELIDTNEMTSLAETMFKDMPDTERDKEIQRLDEIKSKYDKAITKINQLRSSLKIK</sequence>
<dbReference type="EMBL" id="HACA01015047">
    <property type="protein sequence ID" value="CDW32408.1"/>
    <property type="molecule type" value="Transcribed_RNA"/>
</dbReference>
<evidence type="ECO:0000313" key="2">
    <source>
        <dbReference type="EMBL" id="CDW32408.1"/>
    </source>
</evidence>
<evidence type="ECO:0000256" key="1">
    <source>
        <dbReference type="SAM" id="Coils"/>
    </source>
</evidence>
<reference evidence="2" key="1">
    <citation type="submission" date="2014-05" db="EMBL/GenBank/DDBJ databases">
        <authorList>
            <person name="Chronopoulou M."/>
        </authorList>
    </citation>
    <scope>NUCLEOTIDE SEQUENCE</scope>
    <source>
        <tissue evidence="2">Whole organism</tissue>
    </source>
</reference>
<dbReference type="OrthoDB" id="6373157at2759"/>
<protein>
    <submittedName>
        <fullName evidence="2">Uncharacterized protein</fullName>
    </submittedName>
</protein>
<name>A0A0K2U2J1_LEPSM</name>
<dbReference type="OMA" id="WADNIKF"/>
<keyword evidence="1" id="KW-0175">Coiled coil</keyword>
<organism evidence="2">
    <name type="scientific">Lepeophtheirus salmonis</name>
    <name type="common">Salmon louse</name>
    <name type="synonym">Caligus salmonis</name>
    <dbReference type="NCBI Taxonomy" id="72036"/>
    <lineage>
        <taxon>Eukaryota</taxon>
        <taxon>Metazoa</taxon>
        <taxon>Ecdysozoa</taxon>
        <taxon>Arthropoda</taxon>
        <taxon>Crustacea</taxon>
        <taxon>Multicrustacea</taxon>
        <taxon>Hexanauplia</taxon>
        <taxon>Copepoda</taxon>
        <taxon>Siphonostomatoida</taxon>
        <taxon>Caligidae</taxon>
        <taxon>Lepeophtheirus</taxon>
    </lineage>
</organism>